<evidence type="ECO:0000256" key="7">
    <source>
        <dbReference type="RuleBase" id="RU004504"/>
    </source>
</evidence>
<dbReference type="PANTHER" id="PTHR11601">
    <property type="entry name" value="CYSTEINE DESULFURYLASE FAMILY MEMBER"/>
    <property type="match status" value="1"/>
</dbReference>
<evidence type="ECO:0000256" key="4">
    <source>
        <dbReference type="ARBA" id="ARBA00022898"/>
    </source>
</evidence>
<proteinExistence type="inferred from homology"/>
<evidence type="ECO:0000256" key="2">
    <source>
        <dbReference type="ARBA" id="ARBA00006490"/>
    </source>
</evidence>
<sequence length="380" mass="41235">MIYFDNSATTQIDEGVLQTFLKVSQSINGNPSSLHKLGDQAAGLLQQSRAQIASLIDVTPQEIYFTSGGTEGDNWAIKGTAIEKSVFGKHLITTAIEHPAVKETMHQLEQLGFEVTYLPVDKKGVISIEDLKQALRPDTIMVSVMAINNEVGSIQPLEAIGKVLEDYPSVHFHVDAVQAVGKQPLLLGPDSRIDIASFSSHKFHGPKGVGFIYLKKGKKIAPLLNGGGQEAGLRSGTENIAGIAAMTKALRLVLSDAVEKQALQKKIKNYLADALKKYPKVTLFSSEEGAPHILCYGLKGIRGEVMVHAFEEKDIYISTTSACSSRSKTSSSTLGAMNVPEFIATNAVRVSLTDTNTMEEAKQFLNVFDELYHQFQAINA</sequence>
<dbReference type="SUPFAM" id="SSF53383">
    <property type="entry name" value="PLP-dependent transferases"/>
    <property type="match status" value="1"/>
</dbReference>
<dbReference type="Proteomes" id="UP001597285">
    <property type="component" value="Unassembled WGS sequence"/>
</dbReference>
<keyword evidence="5" id="KW-0408">Iron</keyword>
<evidence type="ECO:0000259" key="8">
    <source>
        <dbReference type="Pfam" id="PF00266"/>
    </source>
</evidence>
<keyword evidence="3" id="KW-0479">Metal-binding</keyword>
<evidence type="ECO:0000313" key="9">
    <source>
        <dbReference type="EMBL" id="MFD1799601.1"/>
    </source>
</evidence>
<dbReference type="PANTHER" id="PTHR11601:SF50">
    <property type="entry name" value="CYSTEINE DESULFURASE ISCS 2-RELATED"/>
    <property type="match status" value="1"/>
</dbReference>
<evidence type="ECO:0000256" key="5">
    <source>
        <dbReference type="ARBA" id="ARBA00023004"/>
    </source>
</evidence>
<reference evidence="10" key="1">
    <citation type="journal article" date="2019" name="Int. J. Syst. Evol. Microbiol.">
        <title>The Global Catalogue of Microorganisms (GCM) 10K type strain sequencing project: providing services to taxonomists for standard genome sequencing and annotation.</title>
        <authorList>
            <consortium name="The Broad Institute Genomics Platform"/>
            <consortium name="The Broad Institute Genome Sequencing Center for Infectious Disease"/>
            <person name="Wu L."/>
            <person name="Ma J."/>
        </authorList>
    </citation>
    <scope>NUCLEOTIDE SEQUENCE [LARGE SCALE GENOMIC DNA]</scope>
    <source>
        <strain evidence="10">KCTC 42143</strain>
    </source>
</reference>
<gene>
    <name evidence="9" type="ORF">ACFSBK_07020</name>
</gene>
<dbReference type="Gene3D" id="3.40.640.10">
    <property type="entry name" value="Type I PLP-dependent aspartate aminotransferase-like (Major domain)"/>
    <property type="match status" value="1"/>
</dbReference>
<dbReference type="InterPro" id="IPR015421">
    <property type="entry name" value="PyrdxlP-dep_Trfase_major"/>
</dbReference>
<dbReference type="Gene3D" id="1.10.260.50">
    <property type="match status" value="1"/>
</dbReference>
<comment type="similarity">
    <text evidence="2">Belongs to the class-V pyridoxal-phosphate-dependent aminotransferase family. NifS/IscS subfamily.</text>
</comment>
<dbReference type="InterPro" id="IPR020578">
    <property type="entry name" value="Aminotrans_V_PyrdxlP_BS"/>
</dbReference>
<evidence type="ECO:0000256" key="6">
    <source>
        <dbReference type="ARBA" id="ARBA00023014"/>
    </source>
</evidence>
<dbReference type="RefSeq" id="WP_058918220.1">
    <property type="nucleotide sequence ID" value="NZ_JBHSQC010000025.1"/>
</dbReference>
<dbReference type="InterPro" id="IPR000192">
    <property type="entry name" value="Aminotrans_V_dom"/>
</dbReference>
<dbReference type="Gene3D" id="3.90.1150.10">
    <property type="entry name" value="Aspartate Aminotransferase, domain 1"/>
    <property type="match status" value="1"/>
</dbReference>
<name>A0ABW4NPA8_9LACT</name>
<comment type="caution">
    <text evidence="9">The sequence shown here is derived from an EMBL/GenBank/DDBJ whole genome shotgun (WGS) entry which is preliminary data.</text>
</comment>
<evidence type="ECO:0000256" key="3">
    <source>
        <dbReference type="ARBA" id="ARBA00022723"/>
    </source>
</evidence>
<dbReference type="Pfam" id="PF00266">
    <property type="entry name" value="Aminotran_5"/>
    <property type="match status" value="1"/>
</dbReference>
<accession>A0ABW4NPA8</accession>
<dbReference type="EMBL" id="JBHUFF010000013">
    <property type="protein sequence ID" value="MFD1799601.1"/>
    <property type="molecule type" value="Genomic_DNA"/>
</dbReference>
<keyword evidence="6" id="KW-0411">Iron-sulfur</keyword>
<evidence type="ECO:0000313" key="10">
    <source>
        <dbReference type="Proteomes" id="UP001597285"/>
    </source>
</evidence>
<organism evidence="9 10">
    <name type="scientific">Carnobacterium antarcticum</name>
    <dbReference type="NCBI Taxonomy" id="2126436"/>
    <lineage>
        <taxon>Bacteria</taxon>
        <taxon>Bacillati</taxon>
        <taxon>Bacillota</taxon>
        <taxon>Bacilli</taxon>
        <taxon>Lactobacillales</taxon>
        <taxon>Carnobacteriaceae</taxon>
        <taxon>Carnobacterium</taxon>
    </lineage>
</organism>
<dbReference type="InterPro" id="IPR016454">
    <property type="entry name" value="Cysteine_dSase"/>
</dbReference>
<protein>
    <submittedName>
        <fullName evidence="9">Cysteine desulfurase family protein</fullName>
    </submittedName>
</protein>
<feature type="domain" description="Aminotransferase class V" evidence="8">
    <location>
        <begin position="2"/>
        <end position="364"/>
    </location>
</feature>
<dbReference type="PIRSF" id="PIRSF005572">
    <property type="entry name" value="NifS"/>
    <property type="match status" value="1"/>
</dbReference>
<dbReference type="InterPro" id="IPR015424">
    <property type="entry name" value="PyrdxlP-dep_Trfase"/>
</dbReference>
<dbReference type="InterPro" id="IPR015422">
    <property type="entry name" value="PyrdxlP-dep_Trfase_small"/>
</dbReference>
<evidence type="ECO:0000256" key="1">
    <source>
        <dbReference type="ARBA" id="ARBA00001933"/>
    </source>
</evidence>
<dbReference type="PROSITE" id="PS00595">
    <property type="entry name" value="AA_TRANSFER_CLASS_5"/>
    <property type="match status" value="1"/>
</dbReference>
<keyword evidence="10" id="KW-1185">Reference proteome</keyword>
<keyword evidence="4" id="KW-0663">Pyridoxal phosphate</keyword>
<comment type="cofactor">
    <cofactor evidence="1 7">
        <name>pyridoxal 5'-phosphate</name>
        <dbReference type="ChEBI" id="CHEBI:597326"/>
    </cofactor>
</comment>